<protein>
    <submittedName>
        <fullName evidence="2">AhpD family alkylhydroperoxidase</fullName>
    </submittedName>
</protein>
<dbReference type="Pfam" id="PF02627">
    <property type="entry name" value="CMD"/>
    <property type="match status" value="1"/>
</dbReference>
<reference evidence="2 3" key="1">
    <citation type="submission" date="2020-08" db="EMBL/GenBank/DDBJ databases">
        <title>Genomic Encyclopedia of Type Strains, Phase IV (KMG-IV): sequencing the most valuable type-strain genomes for metagenomic binning, comparative biology and taxonomic classification.</title>
        <authorList>
            <person name="Goeker M."/>
        </authorList>
    </citation>
    <scope>NUCLEOTIDE SEQUENCE [LARGE SCALE GENOMIC DNA]</scope>
    <source>
        <strain evidence="2 3">DSM 27026</strain>
    </source>
</reference>
<gene>
    <name evidence="2" type="ORF">HNP71_000933</name>
</gene>
<evidence type="ECO:0000259" key="1">
    <source>
        <dbReference type="Pfam" id="PF02627"/>
    </source>
</evidence>
<organism evidence="2 3">
    <name type="scientific">Acidocella aromatica</name>
    <dbReference type="NCBI Taxonomy" id="1303579"/>
    <lineage>
        <taxon>Bacteria</taxon>
        <taxon>Pseudomonadati</taxon>
        <taxon>Pseudomonadota</taxon>
        <taxon>Alphaproteobacteria</taxon>
        <taxon>Acetobacterales</taxon>
        <taxon>Acidocellaceae</taxon>
        <taxon>Acidocella</taxon>
    </lineage>
</organism>
<dbReference type="RefSeq" id="WP_183265714.1">
    <property type="nucleotide sequence ID" value="NZ_JACHFJ010000003.1"/>
</dbReference>
<dbReference type="PANTHER" id="PTHR33930">
    <property type="entry name" value="ALKYL HYDROPEROXIDE REDUCTASE AHPD"/>
    <property type="match status" value="1"/>
</dbReference>
<dbReference type="InterPro" id="IPR029032">
    <property type="entry name" value="AhpD-like"/>
</dbReference>
<dbReference type="AlphaFoldDB" id="A0A840VQW3"/>
<name>A0A840VQW3_9PROT</name>
<dbReference type="Proteomes" id="UP000553706">
    <property type="component" value="Unassembled WGS sequence"/>
</dbReference>
<evidence type="ECO:0000313" key="3">
    <source>
        <dbReference type="Proteomes" id="UP000553706"/>
    </source>
</evidence>
<comment type="caution">
    <text evidence="2">The sequence shown here is derived from an EMBL/GenBank/DDBJ whole genome shotgun (WGS) entry which is preliminary data.</text>
</comment>
<dbReference type="SUPFAM" id="SSF69118">
    <property type="entry name" value="AhpD-like"/>
    <property type="match status" value="1"/>
</dbReference>
<feature type="domain" description="Carboxymuconolactone decarboxylase-like" evidence="1">
    <location>
        <begin position="24"/>
        <end position="105"/>
    </location>
</feature>
<dbReference type="InterPro" id="IPR003779">
    <property type="entry name" value="CMD-like"/>
</dbReference>
<accession>A0A840VQW3</accession>
<dbReference type="GO" id="GO:0051920">
    <property type="term" value="F:peroxiredoxin activity"/>
    <property type="evidence" value="ECO:0007669"/>
    <property type="project" value="InterPro"/>
</dbReference>
<keyword evidence="2" id="KW-0575">Peroxidase</keyword>
<evidence type="ECO:0000313" key="2">
    <source>
        <dbReference type="EMBL" id="MBB5372682.1"/>
    </source>
</evidence>
<keyword evidence="2" id="KW-0560">Oxidoreductase</keyword>
<dbReference type="EMBL" id="JACHFJ010000003">
    <property type="protein sequence ID" value="MBB5372682.1"/>
    <property type="molecule type" value="Genomic_DNA"/>
</dbReference>
<dbReference type="NCBIfam" id="TIGR00778">
    <property type="entry name" value="ahpD_dom"/>
    <property type="match status" value="1"/>
</dbReference>
<dbReference type="PANTHER" id="PTHR33930:SF2">
    <property type="entry name" value="BLR3452 PROTEIN"/>
    <property type="match status" value="1"/>
</dbReference>
<sequence>MMQDWLQLIENMNGGVKELRHGAPEVMKGFSALAQGAMGGTALDKKTKELIALALGVAARCQPCIAYHAEAAAKHGATREEVLETMGMAIYMGAGPSVMYAAQGLEAFDQLKAAQG</sequence>
<dbReference type="InterPro" id="IPR004675">
    <property type="entry name" value="AhpD_core"/>
</dbReference>
<keyword evidence="3" id="KW-1185">Reference proteome</keyword>
<proteinExistence type="predicted"/>
<dbReference type="Gene3D" id="1.20.1290.10">
    <property type="entry name" value="AhpD-like"/>
    <property type="match status" value="1"/>
</dbReference>